<sequence>MHSVPFQQMLLKWYLSLETPDNAGQRTVQKQCHRKRRTLPIILKDDALLGQDIQDKNASRGNFDRDVKHKTSVSESLQIGRSLSEGQPSKDKAELKRIKI</sequence>
<feature type="compositionally biased region" description="Basic and acidic residues" evidence="1">
    <location>
        <begin position="88"/>
        <end position="100"/>
    </location>
</feature>
<reference evidence="2 3" key="1">
    <citation type="submission" date="2021-06" db="EMBL/GenBank/DDBJ databases">
        <title>Caerostris extrusa draft genome.</title>
        <authorList>
            <person name="Kono N."/>
            <person name="Arakawa K."/>
        </authorList>
    </citation>
    <scope>NUCLEOTIDE SEQUENCE [LARGE SCALE GENOMIC DNA]</scope>
</reference>
<organism evidence="2 3">
    <name type="scientific">Caerostris extrusa</name>
    <name type="common">Bark spider</name>
    <name type="synonym">Caerostris bankana</name>
    <dbReference type="NCBI Taxonomy" id="172846"/>
    <lineage>
        <taxon>Eukaryota</taxon>
        <taxon>Metazoa</taxon>
        <taxon>Ecdysozoa</taxon>
        <taxon>Arthropoda</taxon>
        <taxon>Chelicerata</taxon>
        <taxon>Arachnida</taxon>
        <taxon>Araneae</taxon>
        <taxon>Araneomorphae</taxon>
        <taxon>Entelegynae</taxon>
        <taxon>Araneoidea</taxon>
        <taxon>Araneidae</taxon>
        <taxon>Caerostris</taxon>
    </lineage>
</organism>
<evidence type="ECO:0000256" key="1">
    <source>
        <dbReference type="SAM" id="MobiDB-lite"/>
    </source>
</evidence>
<protein>
    <submittedName>
        <fullName evidence="2">Uncharacterized protein</fullName>
    </submittedName>
</protein>
<evidence type="ECO:0000313" key="2">
    <source>
        <dbReference type="EMBL" id="GIY99169.1"/>
    </source>
</evidence>
<accession>A0AAV4XZ64</accession>
<dbReference type="Proteomes" id="UP001054945">
    <property type="component" value="Unassembled WGS sequence"/>
</dbReference>
<evidence type="ECO:0000313" key="3">
    <source>
        <dbReference type="Proteomes" id="UP001054945"/>
    </source>
</evidence>
<dbReference type="AlphaFoldDB" id="A0AAV4XZ64"/>
<feature type="region of interest" description="Disordered" evidence="1">
    <location>
        <begin position="57"/>
        <end position="100"/>
    </location>
</feature>
<gene>
    <name evidence="2" type="ORF">CEXT_409061</name>
</gene>
<comment type="caution">
    <text evidence="2">The sequence shown here is derived from an EMBL/GenBank/DDBJ whole genome shotgun (WGS) entry which is preliminary data.</text>
</comment>
<name>A0AAV4XZ64_CAEEX</name>
<proteinExistence type="predicted"/>
<feature type="compositionally biased region" description="Polar residues" evidence="1">
    <location>
        <begin position="73"/>
        <end position="87"/>
    </location>
</feature>
<keyword evidence="3" id="KW-1185">Reference proteome</keyword>
<feature type="compositionally biased region" description="Basic and acidic residues" evidence="1">
    <location>
        <begin position="57"/>
        <end position="69"/>
    </location>
</feature>
<dbReference type="EMBL" id="BPLR01001017">
    <property type="protein sequence ID" value="GIY99169.1"/>
    <property type="molecule type" value="Genomic_DNA"/>
</dbReference>